<evidence type="ECO:0000313" key="2">
    <source>
        <dbReference type="Proteomes" id="UP000076400"/>
    </source>
</evidence>
<dbReference type="Proteomes" id="UP000076400">
    <property type="component" value="Unassembled WGS sequence"/>
</dbReference>
<reference evidence="1 2" key="1">
    <citation type="submission" date="2015-12" db="EMBL/GenBank/DDBJ databases">
        <title>Genome sequence of Oceanibaculum pacificum MCCC 1A02656.</title>
        <authorList>
            <person name="Lu L."/>
            <person name="Lai Q."/>
            <person name="Shao Z."/>
            <person name="Qian P."/>
        </authorList>
    </citation>
    <scope>NUCLEOTIDE SEQUENCE [LARGE SCALE GENOMIC DNA]</scope>
    <source>
        <strain evidence="1 2">MCCC 1A02656</strain>
    </source>
</reference>
<organism evidence="1 2">
    <name type="scientific">Oceanibaculum pacificum</name>
    <dbReference type="NCBI Taxonomy" id="580166"/>
    <lineage>
        <taxon>Bacteria</taxon>
        <taxon>Pseudomonadati</taxon>
        <taxon>Pseudomonadota</taxon>
        <taxon>Alphaproteobacteria</taxon>
        <taxon>Rhodospirillales</taxon>
        <taxon>Oceanibaculaceae</taxon>
        <taxon>Oceanibaculum</taxon>
    </lineage>
</organism>
<dbReference type="AlphaFoldDB" id="A0A154WF80"/>
<dbReference type="PANTHER" id="PTHR34352:SF1">
    <property type="entry name" value="PROTEIN YHFA"/>
    <property type="match status" value="1"/>
</dbReference>
<comment type="caution">
    <text evidence="1">The sequence shown here is derived from an EMBL/GenBank/DDBJ whole genome shotgun (WGS) entry which is preliminary data.</text>
</comment>
<dbReference type="InterPro" id="IPR003718">
    <property type="entry name" value="OsmC/Ohr_fam"/>
</dbReference>
<keyword evidence="2" id="KW-1185">Reference proteome</keyword>
<dbReference type="InterPro" id="IPR036102">
    <property type="entry name" value="OsmC/Ohrsf"/>
</dbReference>
<name>A0A154WF80_9PROT</name>
<dbReference type="EMBL" id="LPXN01000046">
    <property type="protein sequence ID" value="KZD12181.1"/>
    <property type="molecule type" value="Genomic_DNA"/>
</dbReference>
<dbReference type="Gene3D" id="2.20.25.10">
    <property type="match status" value="1"/>
</dbReference>
<sequence length="139" mass="15209">MKARVKWVEGMAFLGESGTGHAVVMDGAPEYGGKNLGPRPMEMLLLGLGGCTAFDVVLILKKGRHAVEDCQVEMEAERAETDPKVFTRIHMRYLVKGRGLKPEAVERAVGLSVEKYCSATHILNKTAEITHDIVIEETA</sequence>
<dbReference type="PANTHER" id="PTHR34352">
    <property type="entry name" value="PROTEIN YHFA"/>
    <property type="match status" value="1"/>
</dbReference>
<evidence type="ECO:0000313" key="1">
    <source>
        <dbReference type="EMBL" id="KZD12181.1"/>
    </source>
</evidence>
<dbReference type="NCBIfam" id="NF008009">
    <property type="entry name" value="PRK10738.1"/>
    <property type="match status" value="1"/>
</dbReference>
<dbReference type="SUPFAM" id="SSF82784">
    <property type="entry name" value="OsmC-like"/>
    <property type="match status" value="1"/>
</dbReference>
<dbReference type="RefSeq" id="WP_067552924.1">
    <property type="nucleotide sequence ID" value="NZ_LPXN01000046.1"/>
</dbReference>
<dbReference type="Gene3D" id="3.30.300.20">
    <property type="match status" value="1"/>
</dbReference>
<dbReference type="Pfam" id="PF02566">
    <property type="entry name" value="OsmC"/>
    <property type="match status" value="1"/>
</dbReference>
<proteinExistence type="predicted"/>
<dbReference type="OrthoDB" id="9804010at2"/>
<protein>
    <submittedName>
        <fullName evidence="1">Peroxiredoxin</fullName>
    </submittedName>
</protein>
<dbReference type="InterPro" id="IPR015946">
    <property type="entry name" value="KH_dom-like_a/b"/>
</dbReference>
<gene>
    <name evidence="1" type="ORF">AUP43_05080</name>
</gene>
<dbReference type="STRING" id="580166.AUP43_05080"/>
<accession>A0A154WF80</accession>